<dbReference type="Proteomes" id="UP000184139">
    <property type="component" value="Unassembled WGS sequence"/>
</dbReference>
<dbReference type="OrthoDB" id="5951715at2"/>
<evidence type="ECO:0000313" key="2">
    <source>
        <dbReference type="Proteomes" id="UP000184139"/>
    </source>
</evidence>
<dbReference type="STRING" id="1121409.SAMN02745124_03236"/>
<gene>
    <name evidence="1" type="ORF">SAMN02745124_03236</name>
</gene>
<organism evidence="1 2">
    <name type="scientific">Desulfofustis glycolicus DSM 9705</name>
    <dbReference type="NCBI Taxonomy" id="1121409"/>
    <lineage>
        <taxon>Bacteria</taxon>
        <taxon>Pseudomonadati</taxon>
        <taxon>Thermodesulfobacteriota</taxon>
        <taxon>Desulfobulbia</taxon>
        <taxon>Desulfobulbales</taxon>
        <taxon>Desulfocapsaceae</taxon>
        <taxon>Desulfofustis</taxon>
    </lineage>
</organism>
<proteinExistence type="predicted"/>
<evidence type="ECO:0000313" key="1">
    <source>
        <dbReference type="EMBL" id="SHI01843.1"/>
    </source>
</evidence>
<keyword evidence="2" id="KW-1185">Reference proteome</keyword>
<name>A0A1M5XRF7_9BACT</name>
<dbReference type="AlphaFoldDB" id="A0A1M5XRF7"/>
<sequence length="195" mass="22772">MGGYGSGRRWDAKSTVEETNRIDIRWLKKQGCLRPGYAGTISWSCNGSTTGTIGARMAGDNFILNYNHRGRDGEWVPAEQTIRLSRSECHFGGHRLWFECPWCHKRVAVLCGAGKYFLCRHCYGLNFASQHESEVDRMLRRARKIRKQLEADMNMMEPIVFKPKWMRWRMFERLRREAEHANSLSWAIAGQRWGQ</sequence>
<dbReference type="EMBL" id="FQXS01000022">
    <property type="protein sequence ID" value="SHI01843.1"/>
    <property type="molecule type" value="Genomic_DNA"/>
</dbReference>
<accession>A0A1M5XRF7</accession>
<reference evidence="1 2" key="1">
    <citation type="submission" date="2016-11" db="EMBL/GenBank/DDBJ databases">
        <authorList>
            <person name="Jaros S."/>
            <person name="Januszkiewicz K."/>
            <person name="Wedrychowicz H."/>
        </authorList>
    </citation>
    <scope>NUCLEOTIDE SEQUENCE [LARGE SCALE GENOMIC DNA]</scope>
    <source>
        <strain evidence="1 2">DSM 9705</strain>
    </source>
</reference>
<protein>
    <submittedName>
        <fullName evidence="1">Uncharacterized protein</fullName>
    </submittedName>
</protein>
<dbReference type="RefSeq" id="WP_073377624.1">
    <property type="nucleotide sequence ID" value="NZ_FQXS01000022.1"/>
</dbReference>